<feature type="domain" description="NAD-dependent epimerase/dehydratase" evidence="1">
    <location>
        <begin position="2"/>
        <end position="228"/>
    </location>
</feature>
<dbReference type="EMBL" id="CP051627">
    <property type="protein sequence ID" value="UPT23217.1"/>
    <property type="molecule type" value="Genomic_DNA"/>
</dbReference>
<dbReference type="Proteomes" id="UP000832041">
    <property type="component" value="Chromosome"/>
</dbReference>
<dbReference type="InterPro" id="IPR036291">
    <property type="entry name" value="NAD(P)-bd_dom_sf"/>
</dbReference>
<dbReference type="Gene3D" id="3.40.50.720">
    <property type="entry name" value="NAD(P)-binding Rossmann-like Domain"/>
    <property type="match status" value="1"/>
</dbReference>
<protein>
    <submittedName>
        <fullName evidence="2">SDR family NAD(P)-dependent oxidoreductase</fullName>
    </submittedName>
</protein>
<dbReference type="InterPro" id="IPR001509">
    <property type="entry name" value="Epimerase_deHydtase"/>
</dbReference>
<gene>
    <name evidence="2" type="ORF">FOF52_21590</name>
</gene>
<dbReference type="PANTHER" id="PTHR48079">
    <property type="entry name" value="PROTEIN YEEZ"/>
    <property type="match status" value="1"/>
</dbReference>
<evidence type="ECO:0000313" key="3">
    <source>
        <dbReference type="Proteomes" id="UP000832041"/>
    </source>
</evidence>
<organism evidence="2 3">
    <name type="scientific">Thermobifida alba</name>
    <name type="common">Thermomonospora alba</name>
    <dbReference type="NCBI Taxonomy" id="53522"/>
    <lineage>
        <taxon>Bacteria</taxon>
        <taxon>Bacillati</taxon>
        <taxon>Actinomycetota</taxon>
        <taxon>Actinomycetes</taxon>
        <taxon>Streptosporangiales</taxon>
        <taxon>Nocardiopsidaceae</taxon>
        <taxon>Thermobifida</taxon>
    </lineage>
</organism>
<sequence>MILVTGAFGCLGSTMVRALVERGERVVALARPGESPGTLSDLADHFETRTADVRDPEAVARAMRGIEGVFHLAGVATLTTAAARAMYEVNVLGTANVMREARRAGARVVHTSSVSAIGLPPSEQPADEDFPFNGHLFRHPYPRTKHAGEQRVLDEVRRGLDAVILNPGAVMAPGGDGRSAWPAFVGAVCRGKLPFAPPGGFSMVAAEEFVTAQIRAFEKGTVGERYIVATQNMTFLELISSIAGAAGVRPPRRTVPPRVLAAAAYASLPFILLVKDPERRPLVSPENLVYLNRNLYYDSRKSREHLGVAPGSMEESIRSVVSWGRRHGIF</sequence>
<evidence type="ECO:0000259" key="1">
    <source>
        <dbReference type="Pfam" id="PF01370"/>
    </source>
</evidence>
<dbReference type="RefSeq" id="WP_248591742.1">
    <property type="nucleotide sequence ID" value="NZ_BAABEB010000018.1"/>
</dbReference>
<evidence type="ECO:0000313" key="2">
    <source>
        <dbReference type="EMBL" id="UPT23217.1"/>
    </source>
</evidence>
<dbReference type="SUPFAM" id="SSF51735">
    <property type="entry name" value="NAD(P)-binding Rossmann-fold domains"/>
    <property type="match status" value="1"/>
</dbReference>
<keyword evidence="3" id="KW-1185">Reference proteome</keyword>
<name>A0ABY4L697_THEAE</name>
<dbReference type="Pfam" id="PF01370">
    <property type="entry name" value="Epimerase"/>
    <property type="match status" value="1"/>
</dbReference>
<proteinExistence type="predicted"/>
<reference evidence="2 3" key="1">
    <citation type="submission" date="2020-04" db="EMBL/GenBank/DDBJ databases">
        <title>Thermobifida alba genome sequencing and assembly.</title>
        <authorList>
            <person name="Luzics S."/>
            <person name="Horvath B."/>
            <person name="Nagy I."/>
            <person name="Toth A."/>
            <person name="Nagy I."/>
            <person name="Kukolya J."/>
        </authorList>
    </citation>
    <scope>NUCLEOTIDE SEQUENCE [LARGE SCALE GENOMIC DNA]</scope>
    <source>
        <strain evidence="2 3">DSM 43795</strain>
    </source>
</reference>
<accession>A0ABY4L697</accession>
<dbReference type="PANTHER" id="PTHR48079:SF6">
    <property type="entry name" value="NAD(P)-BINDING DOMAIN-CONTAINING PROTEIN-RELATED"/>
    <property type="match status" value="1"/>
</dbReference>
<dbReference type="InterPro" id="IPR051783">
    <property type="entry name" value="NAD(P)-dependent_oxidoreduct"/>
</dbReference>